<dbReference type="GO" id="GO:0003700">
    <property type="term" value="F:DNA-binding transcription factor activity"/>
    <property type="evidence" value="ECO:0007669"/>
    <property type="project" value="InterPro"/>
</dbReference>
<dbReference type="InterPro" id="IPR018060">
    <property type="entry name" value="HTH_AraC"/>
</dbReference>
<dbReference type="SMART" id="SM00342">
    <property type="entry name" value="HTH_ARAC"/>
    <property type="match status" value="1"/>
</dbReference>
<gene>
    <name evidence="5" type="ORF">KAOT1_13797</name>
</gene>
<keyword evidence="2 5" id="KW-0238">DNA-binding</keyword>
<dbReference type="HOGENOM" id="CLU_1893450_0_0_10"/>
<dbReference type="PANTHER" id="PTHR43280:SF2">
    <property type="entry name" value="HTH-TYPE TRANSCRIPTIONAL REGULATOR EXSA"/>
    <property type="match status" value="1"/>
</dbReference>
<organism evidence="5 6">
    <name type="scientific">Kordia algicida OT-1</name>
    <dbReference type="NCBI Taxonomy" id="391587"/>
    <lineage>
        <taxon>Bacteria</taxon>
        <taxon>Pseudomonadati</taxon>
        <taxon>Bacteroidota</taxon>
        <taxon>Flavobacteriia</taxon>
        <taxon>Flavobacteriales</taxon>
        <taxon>Flavobacteriaceae</taxon>
        <taxon>Kordia</taxon>
    </lineage>
</organism>
<protein>
    <submittedName>
        <fullName evidence="5">DNA-binding response regulator, AraC family protein</fullName>
    </submittedName>
</protein>
<dbReference type="Proteomes" id="UP000002945">
    <property type="component" value="Unassembled WGS sequence"/>
</dbReference>
<dbReference type="STRING" id="391587.KAOT1_13797"/>
<feature type="domain" description="HTH araC/xylS-type" evidence="4">
    <location>
        <begin position="20"/>
        <end position="131"/>
    </location>
</feature>
<dbReference type="EMBL" id="ABIB01000001">
    <property type="protein sequence ID" value="EDP98295.1"/>
    <property type="molecule type" value="Genomic_DNA"/>
</dbReference>
<keyword evidence="3" id="KW-0804">Transcription</keyword>
<accession>A9DKC0</accession>
<reference evidence="5 6" key="1">
    <citation type="journal article" date="2011" name="J. Bacteriol.">
        <title>Genome sequence of the algicidal bacterium Kordia algicida OT-1.</title>
        <authorList>
            <person name="Lee H.S."/>
            <person name="Kang S.G."/>
            <person name="Kwon K.K."/>
            <person name="Lee J.H."/>
            <person name="Kim S.J."/>
        </authorList>
    </citation>
    <scope>NUCLEOTIDE SEQUENCE [LARGE SCALE GENOMIC DNA]</scope>
    <source>
        <strain evidence="5 6">OT-1</strain>
    </source>
</reference>
<dbReference type="AlphaFoldDB" id="A9DKC0"/>
<dbReference type="Pfam" id="PF12833">
    <property type="entry name" value="HTH_18"/>
    <property type="match status" value="1"/>
</dbReference>
<dbReference type="PRINTS" id="PR00032">
    <property type="entry name" value="HTHARAC"/>
</dbReference>
<proteinExistence type="predicted"/>
<comment type="caution">
    <text evidence="5">The sequence shown here is derived from an EMBL/GenBank/DDBJ whole genome shotgun (WGS) entry which is preliminary data.</text>
</comment>
<dbReference type="SUPFAM" id="SSF46689">
    <property type="entry name" value="Homeodomain-like"/>
    <property type="match status" value="1"/>
</dbReference>
<dbReference type="RefSeq" id="WP_007095308.1">
    <property type="nucleotide sequence ID" value="NZ_CP142125.1"/>
</dbReference>
<name>A9DKC0_9FLAO</name>
<dbReference type="PANTHER" id="PTHR43280">
    <property type="entry name" value="ARAC-FAMILY TRANSCRIPTIONAL REGULATOR"/>
    <property type="match status" value="1"/>
</dbReference>
<dbReference type="Gene3D" id="1.10.10.60">
    <property type="entry name" value="Homeodomain-like"/>
    <property type="match status" value="2"/>
</dbReference>
<sequence>MKLFKKEKEEPKIKTLEISEDIILSIMDKLSEFERKQGFLKQVTLHSLAKKLGTNPKYLSKIINIHYEKNFSSYINDLRIQYLLRELKQDDSLKTQTVKAIGKKIGFGNTESFTKTFKKHTGINPSQYLNSLKE</sequence>
<evidence type="ECO:0000256" key="3">
    <source>
        <dbReference type="ARBA" id="ARBA00023163"/>
    </source>
</evidence>
<evidence type="ECO:0000259" key="4">
    <source>
        <dbReference type="PROSITE" id="PS01124"/>
    </source>
</evidence>
<dbReference type="PROSITE" id="PS01124">
    <property type="entry name" value="HTH_ARAC_FAMILY_2"/>
    <property type="match status" value="1"/>
</dbReference>
<dbReference type="InterPro" id="IPR020449">
    <property type="entry name" value="Tscrpt_reg_AraC-type_HTH"/>
</dbReference>
<evidence type="ECO:0000313" key="5">
    <source>
        <dbReference type="EMBL" id="EDP98295.1"/>
    </source>
</evidence>
<evidence type="ECO:0000256" key="2">
    <source>
        <dbReference type="ARBA" id="ARBA00023125"/>
    </source>
</evidence>
<evidence type="ECO:0000256" key="1">
    <source>
        <dbReference type="ARBA" id="ARBA00023015"/>
    </source>
</evidence>
<dbReference type="eggNOG" id="COG2207">
    <property type="taxonomic scope" value="Bacteria"/>
</dbReference>
<keyword evidence="6" id="KW-1185">Reference proteome</keyword>
<dbReference type="GO" id="GO:0043565">
    <property type="term" value="F:sequence-specific DNA binding"/>
    <property type="evidence" value="ECO:0007669"/>
    <property type="project" value="InterPro"/>
</dbReference>
<keyword evidence="1" id="KW-0805">Transcription regulation</keyword>
<dbReference type="InterPro" id="IPR009057">
    <property type="entry name" value="Homeodomain-like_sf"/>
</dbReference>
<dbReference type="OrthoDB" id="5295174at2"/>
<evidence type="ECO:0000313" key="6">
    <source>
        <dbReference type="Proteomes" id="UP000002945"/>
    </source>
</evidence>